<feature type="compositionally biased region" description="Polar residues" evidence="1">
    <location>
        <begin position="91"/>
        <end position="106"/>
    </location>
</feature>
<keyword evidence="2" id="KW-0812">Transmembrane</keyword>
<proteinExistence type="predicted"/>
<name>A0A0D9NVN9_METAN</name>
<feature type="transmembrane region" description="Helical" evidence="2">
    <location>
        <begin position="196"/>
        <end position="221"/>
    </location>
</feature>
<organism evidence="3 4">
    <name type="scientific">Metarhizium anisopliae BRIP 53293</name>
    <dbReference type="NCBI Taxonomy" id="1291518"/>
    <lineage>
        <taxon>Eukaryota</taxon>
        <taxon>Fungi</taxon>
        <taxon>Dikarya</taxon>
        <taxon>Ascomycota</taxon>
        <taxon>Pezizomycotina</taxon>
        <taxon>Sordariomycetes</taxon>
        <taxon>Hypocreomycetidae</taxon>
        <taxon>Hypocreales</taxon>
        <taxon>Clavicipitaceae</taxon>
        <taxon>Metarhizium</taxon>
    </lineage>
</organism>
<evidence type="ECO:0000313" key="4">
    <source>
        <dbReference type="Proteomes" id="UP000054544"/>
    </source>
</evidence>
<evidence type="ECO:0000256" key="2">
    <source>
        <dbReference type="SAM" id="Phobius"/>
    </source>
</evidence>
<reference evidence="4" key="1">
    <citation type="journal article" date="2014" name="BMC Genomics">
        <title>The genome sequence of the biocontrol fungus Metarhizium anisopliae and comparative genomics of Metarhizium species.</title>
        <authorList>
            <person name="Pattemore J.A."/>
            <person name="Hane J.K."/>
            <person name="Williams A.H."/>
            <person name="Wilson B.A."/>
            <person name="Stodart B.J."/>
            <person name="Ash G.J."/>
        </authorList>
    </citation>
    <scope>NUCLEOTIDE SEQUENCE [LARGE SCALE GENOMIC DNA]</scope>
    <source>
        <strain evidence="4">BRIP 53293</strain>
    </source>
</reference>
<keyword evidence="2" id="KW-0472">Membrane</keyword>
<dbReference type="AlphaFoldDB" id="A0A0D9NVN9"/>
<evidence type="ECO:0000313" key="3">
    <source>
        <dbReference type="EMBL" id="KJK77888.1"/>
    </source>
</evidence>
<gene>
    <name evidence="3" type="ORF">H634G_06855</name>
</gene>
<accession>A0A0D9NVN9</accession>
<protein>
    <submittedName>
        <fullName evidence="3">Uncharacterized protein</fullName>
    </submittedName>
</protein>
<dbReference type="Proteomes" id="UP000054544">
    <property type="component" value="Unassembled WGS sequence"/>
</dbReference>
<sequence>MIRPFEKCNAGVVKAGTNSFECKTKYTNTQNAASKNMNQVVNCKENLCKHPHEPRLCSLTTFPRLRSLNPLDIWPSLSSSHPRTQPHLLSANPTTPVNQPSTSRNQPYPAAMPESSSSSFIDTIVHILQPIRSLNWTRYLGLITAALSLPLRLAWIPLSRLLALVTTLLAPAGYVLAYLGSWAAAVARFLVSLEPLYTFFSVAAFIGVVAGVLVAVASAVVTTYFNMQDEPEDASSSHRRRSHRKQVYLEQQYLRPEPQGLEPDWHWADTAQAQAQSPARLRRVSGLQTETILEEDDSEE</sequence>
<keyword evidence="2" id="KW-1133">Transmembrane helix</keyword>
<feature type="transmembrane region" description="Helical" evidence="2">
    <location>
        <begin position="161"/>
        <end position="184"/>
    </location>
</feature>
<keyword evidence="4" id="KW-1185">Reference proteome</keyword>
<dbReference type="EMBL" id="KE384737">
    <property type="protein sequence ID" value="KJK77888.1"/>
    <property type="molecule type" value="Genomic_DNA"/>
</dbReference>
<dbReference type="OrthoDB" id="4502894at2759"/>
<feature type="region of interest" description="Disordered" evidence="1">
    <location>
        <begin position="82"/>
        <end position="114"/>
    </location>
</feature>
<feature type="region of interest" description="Disordered" evidence="1">
    <location>
        <begin position="259"/>
        <end position="282"/>
    </location>
</feature>
<evidence type="ECO:0000256" key="1">
    <source>
        <dbReference type="SAM" id="MobiDB-lite"/>
    </source>
</evidence>